<reference evidence="1 2" key="1">
    <citation type="submission" date="2018-05" db="EMBL/GenBank/DDBJ databases">
        <title>Isolation and genomic analyses of lactose-positive bacteria from faecal samples of preterm neonates.</title>
        <authorList>
            <person name="Chen Y."/>
            <person name="Brook T.C."/>
            <person name="O'Neill I."/>
            <person name="Soe C.Z."/>
            <person name="Hall L.J."/>
            <person name="Hoyles L."/>
        </authorList>
    </citation>
    <scope>NUCLEOTIDE SEQUENCE [LARGE SCALE GENOMIC DNA]</scope>
    <source>
        <strain evidence="1 2">P080C CL</strain>
    </source>
</reference>
<dbReference type="Proteomes" id="UP000306790">
    <property type="component" value="Unassembled WGS sequence"/>
</dbReference>
<accession>A0ABY2PR80</accession>
<gene>
    <name evidence="1" type="ORF">DJ535_18480</name>
</gene>
<sequence length="144" mass="16117">MKGSDNAQLRLGSALTRLLEGTPMHIQADRKLSVRAVEEEARLGNGSAYYYPELITRIKVAILQGRKCGPAAPSPIPTLRARLNKTQKLKLALREENRALKLTVSNMAAEHHRLAWALREAHLRIEELEVALTEAKRAGIHRLK</sequence>
<organism evidence="1 2">
    <name type="scientific">Citrobacter murliniae</name>
    <dbReference type="NCBI Taxonomy" id="67829"/>
    <lineage>
        <taxon>Bacteria</taxon>
        <taxon>Pseudomonadati</taxon>
        <taxon>Pseudomonadota</taxon>
        <taxon>Gammaproteobacteria</taxon>
        <taxon>Enterobacterales</taxon>
        <taxon>Enterobacteriaceae</taxon>
        <taxon>Citrobacter</taxon>
        <taxon>Citrobacter freundii complex</taxon>
    </lineage>
</organism>
<keyword evidence="2" id="KW-1185">Reference proteome</keyword>
<comment type="caution">
    <text evidence="1">The sequence shown here is derived from an EMBL/GenBank/DDBJ whole genome shotgun (WGS) entry which is preliminary data.</text>
</comment>
<proteinExistence type="predicted"/>
<dbReference type="RefSeq" id="WP_063216078.1">
    <property type="nucleotide sequence ID" value="NZ_QFVP01000012.1"/>
</dbReference>
<evidence type="ECO:0000313" key="1">
    <source>
        <dbReference type="EMBL" id="THE35733.1"/>
    </source>
</evidence>
<name>A0ABY2PR80_9ENTR</name>
<dbReference type="EMBL" id="QFVP01000012">
    <property type="protein sequence ID" value="THE35733.1"/>
    <property type="molecule type" value="Genomic_DNA"/>
</dbReference>
<evidence type="ECO:0008006" key="3">
    <source>
        <dbReference type="Google" id="ProtNLM"/>
    </source>
</evidence>
<protein>
    <recommendedName>
        <fullName evidence="3">Transposase</fullName>
    </recommendedName>
</protein>
<evidence type="ECO:0000313" key="2">
    <source>
        <dbReference type="Proteomes" id="UP000306790"/>
    </source>
</evidence>